<keyword evidence="2" id="KW-0472">Membrane</keyword>
<proteinExistence type="predicted"/>
<dbReference type="GO" id="GO:0016491">
    <property type="term" value="F:oxidoreductase activity"/>
    <property type="evidence" value="ECO:0007669"/>
    <property type="project" value="TreeGrafter"/>
</dbReference>
<dbReference type="InterPro" id="IPR037523">
    <property type="entry name" value="VOC_core"/>
</dbReference>
<dbReference type="PANTHER" id="PTHR43313:SF1">
    <property type="entry name" value="3BETA-HYDROXYSTEROID DEHYDROGENASE DHS-16"/>
    <property type="match status" value="1"/>
</dbReference>
<dbReference type="Pfam" id="PF00106">
    <property type="entry name" value="adh_short"/>
    <property type="match status" value="1"/>
</dbReference>
<evidence type="ECO:0000313" key="4">
    <source>
        <dbReference type="EMBL" id="CAE0466297.1"/>
    </source>
</evidence>
<dbReference type="GO" id="GO:0008202">
    <property type="term" value="P:steroid metabolic process"/>
    <property type="evidence" value="ECO:0007669"/>
    <property type="project" value="TreeGrafter"/>
</dbReference>
<keyword evidence="1" id="KW-0479">Metal-binding</keyword>
<dbReference type="Gene3D" id="3.40.50.720">
    <property type="entry name" value="NAD(P)-binding Rossmann-like Domain"/>
    <property type="match status" value="1"/>
</dbReference>
<sequence>MGQVMGKAVNLALYGMICGFASGYYFTKRIVSSFSKSEDAPRDISGQPISLKKKVVVITGCDTGFGRLLSQQLSCGAESSNTNTNTNMNMYVVALCLTSEAAQELTNLNDSICGIQCDVTKDEDIQRVTVRIETILEEDKAYLHTLVNNAGIANPGNFLFYKNTKPLEQVMSVNYFGMIKVTKSLLPLFLRTSPTFGGRILNMSSVCGASASPGNSAYNASKFAVEAFSDSIRMELKEQPFNISVVKVRPGQFSTTIQSDWSHGFKKNFETASSPIQELYGGEAFAANMEKTYVSSSGADGGPPGGQPQYVVDFLKSLICEKDLNQLEPYYWLGNDANTLWKALHHLPTQIGDSIKAFFHVAPILIMSLPLLPPTNVVSHVTISVKNIEKSLSFYKAFGLMPVGDTVNGQRFLLCNSSKRTKSPDWSTLVLLKEDSDMPSPRGESYEAGMTRLCIYTSSMEDDVQRLKSQHEMTPIAPTTHDEKAGGVITAFKDPDGFVVYLTQFNGLLGKMVNANLWRKKRSTPWLFHWTINISQDIQGVMLAFEKMGFQTLSDQDSDQVANDLLPAFNMDPHTTKIEHIRTCNRKNDMFHATLMQWIAPKSEKKGWEKSNAMTIAVDDVYAALDVAKNAGLETTGVEYRVLPIYGNVLFGTAYVEPGSAPIEFCCFRQKHIY</sequence>
<dbReference type="SUPFAM" id="SSF51735">
    <property type="entry name" value="NAD(P)-binding Rossmann-fold domains"/>
    <property type="match status" value="1"/>
</dbReference>
<dbReference type="InterPro" id="IPR002347">
    <property type="entry name" value="SDR_fam"/>
</dbReference>
<evidence type="ECO:0000256" key="2">
    <source>
        <dbReference type="SAM" id="Phobius"/>
    </source>
</evidence>
<dbReference type="Pfam" id="PF00903">
    <property type="entry name" value="Glyoxalase"/>
    <property type="match status" value="1"/>
</dbReference>
<dbReference type="GO" id="GO:0046872">
    <property type="term" value="F:metal ion binding"/>
    <property type="evidence" value="ECO:0007669"/>
    <property type="project" value="UniProtKB-KW"/>
</dbReference>
<dbReference type="AlphaFoldDB" id="A0A6S8V3S7"/>
<dbReference type="SUPFAM" id="SSF54593">
    <property type="entry name" value="Glyoxalase/Bleomycin resistance protein/Dihydroxybiphenyl dioxygenase"/>
    <property type="match status" value="1"/>
</dbReference>
<dbReference type="Gene3D" id="3.10.180.10">
    <property type="entry name" value="2,3-Dihydroxybiphenyl 1,2-Dioxygenase, domain 1"/>
    <property type="match status" value="1"/>
</dbReference>
<keyword evidence="2" id="KW-0812">Transmembrane</keyword>
<reference evidence="4" key="1">
    <citation type="submission" date="2021-01" db="EMBL/GenBank/DDBJ databases">
        <authorList>
            <person name="Corre E."/>
            <person name="Pelletier E."/>
            <person name="Niang G."/>
            <person name="Scheremetjew M."/>
            <person name="Finn R."/>
            <person name="Kale V."/>
            <person name="Holt S."/>
            <person name="Cochrane G."/>
            <person name="Meng A."/>
            <person name="Brown T."/>
            <person name="Cohen L."/>
        </authorList>
    </citation>
    <scope>NUCLEOTIDE SEQUENCE</scope>
    <source>
        <strain evidence="4">MM31A-1</strain>
    </source>
</reference>
<organism evidence="4">
    <name type="scientific">Chaetoceros debilis</name>
    <dbReference type="NCBI Taxonomy" id="122233"/>
    <lineage>
        <taxon>Eukaryota</taxon>
        <taxon>Sar</taxon>
        <taxon>Stramenopiles</taxon>
        <taxon>Ochrophyta</taxon>
        <taxon>Bacillariophyta</taxon>
        <taxon>Coscinodiscophyceae</taxon>
        <taxon>Chaetocerotophycidae</taxon>
        <taxon>Chaetocerotales</taxon>
        <taxon>Chaetocerotaceae</taxon>
        <taxon>Chaetoceros</taxon>
    </lineage>
</organism>
<keyword evidence="2" id="KW-1133">Transmembrane helix</keyword>
<name>A0A6S8V3S7_9STRA</name>
<dbReference type="GO" id="GO:0004462">
    <property type="term" value="F:lactoylglutathione lyase activity"/>
    <property type="evidence" value="ECO:0007669"/>
    <property type="project" value="InterPro"/>
</dbReference>
<dbReference type="PROSITE" id="PS00934">
    <property type="entry name" value="GLYOXALASE_I_1"/>
    <property type="match status" value="1"/>
</dbReference>
<dbReference type="PANTHER" id="PTHR43313">
    <property type="entry name" value="SHORT-CHAIN DEHYDROGENASE/REDUCTASE FAMILY 9C"/>
    <property type="match status" value="1"/>
</dbReference>
<dbReference type="EMBL" id="HBIO01014421">
    <property type="protein sequence ID" value="CAE0466297.1"/>
    <property type="molecule type" value="Transcribed_RNA"/>
</dbReference>
<dbReference type="PRINTS" id="PR00081">
    <property type="entry name" value="GDHRDH"/>
</dbReference>
<dbReference type="InterPro" id="IPR029068">
    <property type="entry name" value="Glyas_Bleomycin-R_OHBP_Dase"/>
</dbReference>
<dbReference type="InterPro" id="IPR036291">
    <property type="entry name" value="NAD(P)-bd_dom_sf"/>
</dbReference>
<dbReference type="CDD" id="cd06587">
    <property type="entry name" value="VOC"/>
    <property type="match status" value="1"/>
</dbReference>
<feature type="domain" description="VOC" evidence="3">
    <location>
        <begin position="377"/>
        <end position="505"/>
    </location>
</feature>
<evidence type="ECO:0000259" key="3">
    <source>
        <dbReference type="PROSITE" id="PS51819"/>
    </source>
</evidence>
<dbReference type="PROSITE" id="PS51819">
    <property type="entry name" value="VOC"/>
    <property type="match status" value="1"/>
</dbReference>
<dbReference type="InterPro" id="IPR004360">
    <property type="entry name" value="Glyas_Fos-R_dOase_dom"/>
</dbReference>
<evidence type="ECO:0000256" key="1">
    <source>
        <dbReference type="ARBA" id="ARBA00022723"/>
    </source>
</evidence>
<dbReference type="InterPro" id="IPR020904">
    <property type="entry name" value="Sc_DH/Rdtase_CS"/>
</dbReference>
<dbReference type="InterPro" id="IPR018146">
    <property type="entry name" value="Glyoxalase_1_CS"/>
</dbReference>
<gene>
    <name evidence="4" type="ORF">CDEB00056_LOCUS11149</name>
</gene>
<dbReference type="PRINTS" id="PR00080">
    <property type="entry name" value="SDRFAMILY"/>
</dbReference>
<accession>A0A6S8V3S7</accession>
<dbReference type="PROSITE" id="PS00061">
    <property type="entry name" value="ADH_SHORT"/>
    <property type="match status" value="1"/>
</dbReference>
<feature type="transmembrane region" description="Helical" evidence="2">
    <location>
        <begin position="7"/>
        <end position="26"/>
    </location>
</feature>
<protein>
    <recommendedName>
        <fullName evidence="3">VOC domain-containing protein</fullName>
    </recommendedName>
</protein>